<comment type="caution">
    <text evidence="2">The sequence shown here is derived from an EMBL/GenBank/DDBJ whole genome shotgun (WGS) entry which is preliminary data.</text>
</comment>
<accession>A0A1Z8AH10</accession>
<sequence length="66" mass="7386">MKYVFYLIIVLAVASIVFNALKLDFDHLFQGDSQIAIISIIAAICVIVLMSIMLVSKKIAEKVEDR</sequence>
<dbReference type="RefSeq" id="WP_303688035.1">
    <property type="nucleotide sequence ID" value="NZ_CAJXYO010000087.1"/>
</dbReference>
<reference evidence="3" key="1">
    <citation type="journal article" date="2017" name="Proc. Natl. Acad. Sci. U.S.A.">
        <title>Simulation of Deepwater Horizon oil plume reveals substrate specialization within a complex community of hydrocarbon-degraders.</title>
        <authorList>
            <person name="Hu P."/>
            <person name="Dubinsky E.A."/>
            <person name="Probst A.J."/>
            <person name="Wang J."/>
            <person name="Sieber C.M.K."/>
            <person name="Tom L.M."/>
            <person name="Gardinali P."/>
            <person name="Banfield J.F."/>
            <person name="Atlas R.M."/>
            <person name="Andersen G.L."/>
        </authorList>
    </citation>
    <scope>NUCLEOTIDE SEQUENCE [LARGE SCALE GENOMIC DNA]</scope>
</reference>
<evidence type="ECO:0000256" key="1">
    <source>
        <dbReference type="SAM" id="Phobius"/>
    </source>
</evidence>
<dbReference type="EMBL" id="MAAX01000210">
    <property type="protein sequence ID" value="OUS09619.1"/>
    <property type="molecule type" value="Genomic_DNA"/>
</dbReference>
<feature type="transmembrane region" description="Helical" evidence="1">
    <location>
        <begin position="35"/>
        <end position="56"/>
    </location>
</feature>
<keyword evidence="1" id="KW-1133">Transmembrane helix</keyword>
<protein>
    <submittedName>
        <fullName evidence="2">Uncharacterized protein</fullName>
    </submittedName>
</protein>
<name>A0A1Z8AH10_9FLAO</name>
<keyword evidence="1" id="KW-0812">Transmembrane</keyword>
<gene>
    <name evidence="2" type="ORF">A9Q93_13800</name>
</gene>
<proteinExistence type="predicted"/>
<evidence type="ECO:0000313" key="2">
    <source>
        <dbReference type="EMBL" id="OUS09619.1"/>
    </source>
</evidence>
<dbReference type="AlphaFoldDB" id="A0A1Z8AH10"/>
<organism evidence="2 3">
    <name type="scientific">Nonlabens dokdonensis</name>
    <dbReference type="NCBI Taxonomy" id="328515"/>
    <lineage>
        <taxon>Bacteria</taxon>
        <taxon>Pseudomonadati</taxon>
        <taxon>Bacteroidota</taxon>
        <taxon>Flavobacteriia</taxon>
        <taxon>Flavobacteriales</taxon>
        <taxon>Flavobacteriaceae</taxon>
        <taxon>Nonlabens</taxon>
    </lineage>
</organism>
<keyword evidence="1" id="KW-0472">Membrane</keyword>
<dbReference type="Proteomes" id="UP000196102">
    <property type="component" value="Unassembled WGS sequence"/>
</dbReference>
<evidence type="ECO:0000313" key="3">
    <source>
        <dbReference type="Proteomes" id="UP000196102"/>
    </source>
</evidence>